<dbReference type="InterPro" id="IPR011527">
    <property type="entry name" value="ABC1_TM_dom"/>
</dbReference>
<evidence type="ECO:0000256" key="3">
    <source>
        <dbReference type="ARBA" id="ARBA00022692"/>
    </source>
</evidence>
<keyword evidence="6 8" id="KW-1133">Transmembrane helix</keyword>
<dbReference type="InterPro" id="IPR010128">
    <property type="entry name" value="ATPase_T1SS_PrtD-like"/>
</dbReference>
<dbReference type="PROSITE" id="PS50929">
    <property type="entry name" value="ABC_TM1F"/>
    <property type="match status" value="1"/>
</dbReference>
<dbReference type="PANTHER" id="PTHR24221">
    <property type="entry name" value="ATP-BINDING CASSETTE SUB-FAMILY B"/>
    <property type="match status" value="1"/>
</dbReference>
<dbReference type="InterPro" id="IPR039421">
    <property type="entry name" value="Type_1_exporter"/>
</dbReference>
<feature type="transmembrane region" description="Helical" evidence="8">
    <location>
        <begin position="21"/>
        <end position="43"/>
    </location>
</feature>
<evidence type="ECO:0000256" key="5">
    <source>
        <dbReference type="ARBA" id="ARBA00022840"/>
    </source>
</evidence>
<keyword evidence="12" id="KW-1185">Reference proteome</keyword>
<keyword evidence="7 8" id="KW-0472">Membrane</keyword>
<dbReference type="PANTHER" id="PTHR24221:SF248">
    <property type="entry name" value="ABC TRANSPORTER TRANSMEMBRANE REGION"/>
    <property type="match status" value="1"/>
</dbReference>
<dbReference type="InterPro" id="IPR027417">
    <property type="entry name" value="P-loop_NTPase"/>
</dbReference>
<keyword evidence="4" id="KW-0547">Nucleotide-binding</keyword>
<evidence type="ECO:0000259" key="10">
    <source>
        <dbReference type="PROSITE" id="PS50929"/>
    </source>
</evidence>
<dbReference type="NCBIfam" id="TIGR01842">
    <property type="entry name" value="type_I_sec_PrtD"/>
    <property type="match status" value="1"/>
</dbReference>
<dbReference type="PROSITE" id="PS00211">
    <property type="entry name" value="ABC_TRANSPORTER_1"/>
    <property type="match status" value="1"/>
</dbReference>
<evidence type="ECO:0000313" key="11">
    <source>
        <dbReference type="EMBL" id="WWT33667.1"/>
    </source>
</evidence>
<evidence type="ECO:0000256" key="6">
    <source>
        <dbReference type="ARBA" id="ARBA00022989"/>
    </source>
</evidence>
<name>A0ABZ2I998_9HYPH</name>
<sequence>MMASSENGGRKVRKPSGRGAVLGLGLLSIISNLLLLTGPLFMLQVYDRVLASKSVPTLMALTGLVVGLYGFYSVVEIVRSRMATRYSVLAAARLTRPVFAQVVVSSASSRRGGEGDPIRDVETLRQFLAGAGPMALLDLPWVPIYLFIVFAFHPMLGWLAMAGAGVVTVLMIVNEWSSRGPSRDANAAANARQSQQADIAANAEAVLAMGMSETLANRWEAANTKMLMTQARAADRATVFSALTKGFRLLLQSAVLAMGAYLAIGGEISAGLMIAASIVTARALSPVEQAVTNWRGFVAARQARARLKTVLADAKGKPERVALPLPKASLAVSDLAISPLSDGPALVCGVSFGLKSGEAMGVLGTSGCGKSSLVRTLMGIWPARAGVVRLDGSELCHYDPDRLGMALGYLPQTVELFAGTVAQNIARFRNDGEFEDVLKAAQAAGVHELIASLPHGYDTPIGPQGAMLSAGQRQRIGLARALYGDPFLIILDEPNSNLDAAGDAACNAAIAGAKARGAIVIIVAHRPTAIVAVDTILFLQDGRQAAFGPKDAVLASITAQPASLDIARKARRK</sequence>
<dbReference type="PROSITE" id="PS50893">
    <property type="entry name" value="ABC_TRANSPORTER_2"/>
    <property type="match status" value="1"/>
</dbReference>
<feature type="transmembrane region" description="Helical" evidence="8">
    <location>
        <begin position="255"/>
        <end position="279"/>
    </location>
</feature>
<dbReference type="InterPro" id="IPR003593">
    <property type="entry name" value="AAA+_ATPase"/>
</dbReference>
<evidence type="ECO:0000256" key="2">
    <source>
        <dbReference type="ARBA" id="ARBA00005417"/>
    </source>
</evidence>
<proteinExistence type="inferred from homology"/>
<accession>A0ABZ2I998</accession>
<feature type="transmembrane region" description="Helical" evidence="8">
    <location>
        <begin position="127"/>
        <end position="149"/>
    </location>
</feature>
<comment type="similarity">
    <text evidence="2">Belongs to the ABC transporter superfamily.</text>
</comment>
<dbReference type="Pfam" id="PF00005">
    <property type="entry name" value="ABC_tran"/>
    <property type="match status" value="1"/>
</dbReference>
<gene>
    <name evidence="11" type="ORF">V6617_04185</name>
</gene>
<feature type="domain" description="ABC transporter" evidence="9">
    <location>
        <begin position="330"/>
        <end position="566"/>
    </location>
</feature>
<dbReference type="RefSeq" id="WP_338609322.1">
    <property type="nucleotide sequence ID" value="NZ_CP146275.1"/>
</dbReference>
<dbReference type="EMBL" id="CP146275">
    <property type="protein sequence ID" value="WWT33667.1"/>
    <property type="molecule type" value="Genomic_DNA"/>
</dbReference>
<feature type="transmembrane region" description="Helical" evidence="8">
    <location>
        <begin position="155"/>
        <end position="173"/>
    </location>
</feature>
<organism evidence="11 12">
    <name type="scientific">Pelagibacterium nitratireducens</name>
    <dbReference type="NCBI Taxonomy" id="1046114"/>
    <lineage>
        <taxon>Bacteria</taxon>
        <taxon>Pseudomonadati</taxon>
        <taxon>Pseudomonadota</taxon>
        <taxon>Alphaproteobacteria</taxon>
        <taxon>Hyphomicrobiales</taxon>
        <taxon>Devosiaceae</taxon>
        <taxon>Pelagibacterium</taxon>
    </lineage>
</organism>
<reference evidence="11 12" key="1">
    <citation type="submission" date="2024-02" db="EMBL/GenBank/DDBJ databases">
        <title>Complete genome sequence of Pelagibacterium nitratireducens ZH15.</title>
        <authorList>
            <person name="Zhao L.H."/>
        </authorList>
    </citation>
    <scope>NUCLEOTIDE SEQUENCE [LARGE SCALE GENOMIC DNA]</scope>
    <source>
        <strain evidence="11 12">ZH15</strain>
    </source>
</reference>
<evidence type="ECO:0000259" key="9">
    <source>
        <dbReference type="PROSITE" id="PS50893"/>
    </source>
</evidence>
<evidence type="ECO:0000256" key="1">
    <source>
        <dbReference type="ARBA" id="ARBA00004651"/>
    </source>
</evidence>
<dbReference type="SMART" id="SM00382">
    <property type="entry name" value="AAA"/>
    <property type="match status" value="1"/>
</dbReference>
<dbReference type="SUPFAM" id="SSF52540">
    <property type="entry name" value="P-loop containing nucleoside triphosphate hydrolases"/>
    <property type="match status" value="1"/>
</dbReference>
<dbReference type="SUPFAM" id="SSF90123">
    <property type="entry name" value="ABC transporter transmembrane region"/>
    <property type="match status" value="1"/>
</dbReference>
<comment type="subcellular location">
    <subcellularLocation>
        <location evidence="1">Cell membrane</location>
        <topology evidence="1">Multi-pass membrane protein</topology>
    </subcellularLocation>
</comment>
<evidence type="ECO:0000256" key="4">
    <source>
        <dbReference type="ARBA" id="ARBA00022741"/>
    </source>
</evidence>
<protein>
    <submittedName>
        <fullName evidence="11">Type I secretion system permease/ATPase</fullName>
    </submittedName>
</protein>
<dbReference type="Gene3D" id="1.20.1560.10">
    <property type="entry name" value="ABC transporter type 1, transmembrane domain"/>
    <property type="match status" value="1"/>
</dbReference>
<dbReference type="InterPro" id="IPR036640">
    <property type="entry name" value="ABC1_TM_sf"/>
</dbReference>
<dbReference type="Gene3D" id="3.40.50.300">
    <property type="entry name" value="P-loop containing nucleotide triphosphate hydrolases"/>
    <property type="match status" value="1"/>
</dbReference>
<dbReference type="InterPro" id="IPR003439">
    <property type="entry name" value="ABC_transporter-like_ATP-bd"/>
</dbReference>
<evidence type="ECO:0000256" key="7">
    <source>
        <dbReference type="ARBA" id="ARBA00023136"/>
    </source>
</evidence>
<keyword evidence="3 8" id="KW-0812">Transmembrane</keyword>
<evidence type="ECO:0000256" key="8">
    <source>
        <dbReference type="SAM" id="Phobius"/>
    </source>
</evidence>
<dbReference type="Proteomes" id="UP001369958">
    <property type="component" value="Chromosome"/>
</dbReference>
<evidence type="ECO:0000313" key="12">
    <source>
        <dbReference type="Proteomes" id="UP001369958"/>
    </source>
</evidence>
<feature type="domain" description="ABC transmembrane type-1" evidence="10">
    <location>
        <begin position="22"/>
        <end position="299"/>
    </location>
</feature>
<feature type="transmembrane region" description="Helical" evidence="8">
    <location>
        <begin position="55"/>
        <end position="75"/>
    </location>
</feature>
<keyword evidence="5" id="KW-0067">ATP-binding</keyword>
<dbReference type="Pfam" id="PF00664">
    <property type="entry name" value="ABC_membrane"/>
    <property type="match status" value="1"/>
</dbReference>
<dbReference type="InterPro" id="IPR017871">
    <property type="entry name" value="ABC_transporter-like_CS"/>
</dbReference>